<sequence>MRVTITGASGLIGSKLTKALEQRGDEVIPVSLRKDGPIELGDVVVHLAGENVAQRWSDAARERIEQSRVQGTRRVVKAINASAHKPALISSSAVGYYGKHGDERIDEDSPAGDDFLAQVCVAWETEAKQAQSRTVLVRTGVVLDQSGGALSKMLLPFKLGVGGPVAGGKQYMPWIHVDDVVGIYLNAIDDPTWEGPVNATAPEPVTNKEFSRALGRALHRPAVAPIPSFAIQALYGDMAEIVTEGQRAVPRRTLELGYTFRYTDLDEALRSATSQ</sequence>
<dbReference type="AlphaFoldDB" id="A0A660KZP4"/>
<keyword evidence="5" id="KW-1185">Reference proteome</keyword>
<evidence type="ECO:0000313" key="5">
    <source>
        <dbReference type="Proteomes" id="UP000278962"/>
    </source>
</evidence>
<dbReference type="NCBIfam" id="TIGR01777">
    <property type="entry name" value="yfcH"/>
    <property type="match status" value="1"/>
</dbReference>
<dbReference type="PANTHER" id="PTHR11092:SF0">
    <property type="entry name" value="EPIMERASE FAMILY PROTEIN SDR39U1"/>
    <property type="match status" value="1"/>
</dbReference>
<gene>
    <name evidence="4" type="ORF">C8N24_4558</name>
</gene>
<evidence type="ECO:0000256" key="1">
    <source>
        <dbReference type="ARBA" id="ARBA00009353"/>
    </source>
</evidence>
<dbReference type="InterPro" id="IPR010099">
    <property type="entry name" value="SDR39U1"/>
</dbReference>
<evidence type="ECO:0000259" key="2">
    <source>
        <dbReference type="Pfam" id="PF01370"/>
    </source>
</evidence>
<evidence type="ECO:0000259" key="3">
    <source>
        <dbReference type="Pfam" id="PF08338"/>
    </source>
</evidence>
<comment type="caution">
    <text evidence="4">The sequence shown here is derived from an EMBL/GenBank/DDBJ whole genome shotgun (WGS) entry which is preliminary data.</text>
</comment>
<proteinExistence type="inferred from homology"/>
<dbReference type="CDD" id="cd05242">
    <property type="entry name" value="SDR_a8"/>
    <property type="match status" value="1"/>
</dbReference>
<dbReference type="SUPFAM" id="SSF51735">
    <property type="entry name" value="NAD(P)-binding Rossmann-fold domains"/>
    <property type="match status" value="1"/>
</dbReference>
<dbReference type="Gene3D" id="3.40.50.720">
    <property type="entry name" value="NAD(P)-binding Rossmann-like Domain"/>
    <property type="match status" value="1"/>
</dbReference>
<feature type="domain" description="NAD-dependent epimerase/dehydratase" evidence="2">
    <location>
        <begin position="3"/>
        <end position="191"/>
    </location>
</feature>
<reference evidence="4 5" key="1">
    <citation type="submission" date="2018-10" db="EMBL/GenBank/DDBJ databases">
        <title>Genomic Encyclopedia of Archaeal and Bacterial Type Strains, Phase II (KMG-II): from individual species to whole genera.</title>
        <authorList>
            <person name="Goeker M."/>
        </authorList>
    </citation>
    <scope>NUCLEOTIDE SEQUENCE [LARGE SCALE GENOMIC DNA]</scope>
    <source>
        <strain evidence="4 5">DSM 14954</strain>
    </source>
</reference>
<dbReference type="InterPro" id="IPR001509">
    <property type="entry name" value="Epimerase_deHydtase"/>
</dbReference>
<accession>A0A660KZP4</accession>
<feature type="domain" description="DUF1731" evidence="3">
    <location>
        <begin position="226"/>
        <end position="271"/>
    </location>
</feature>
<name>A0A660KZP4_9ACTN</name>
<dbReference type="Proteomes" id="UP000278962">
    <property type="component" value="Unassembled WGS sequence"/>
</dbReference>
<organism evidence="4 5">
    <name type="scientific">Solirubrobacter pauli</name>
    <dbReference type="NCBI Taxonomy" id="166793"/>
    <lineage>
        <taxon>Bacteria</taxon>
        <taxon>Bacillati</taxon>
        <taxon>Actinomycetota</taxon>
        <taxon>Thermoleophilia</taxon>
        <taxon>Solirubrobacterales</taxon>
        <taxon>Solirubrobacteraceae</taxon>
        <taxon>Solirubrobacter</taxon>
    </lineage>
</organism>
<dbReference type="InterPro" id="IPR013549">
    <property type="entry name" value="DUF1731"/>
</dbReference>
<dbReference type="EMBL" id="RBIL01000002">
    <property type="protein sequence ID" value="RKQ86545.1"/>
    <property type="molecule type" value="Genomic_DNA"/>
</dbReference>
<protein>
    <recommendedName>
        <fullName evidence="6">TIGR01777 family protein</fullName>
    </recommendedName>
</protein>
<dbReference type="Pfam" id="PF08338">
    <property type="entry name" value="DUF1731"/>
    <property type="match status" value="1"/>
</dbReference>
<dbReference type="RefSeq" id="WP_121254367.1">
    <property type="nucleotide sequence ID" value="NZ_RBIL01000002.1"/>
</dbReference>
<dbReference type="PANTHER" id="PTHR11092">
    <property type="entry name" value="SUGAR NUCLEOTIDE EPIMERASE RELATED"/>
    <property type="match status" value="1"/>
</dbReference>
<evidence type="ECO:0008006" key="6">
    <source>
        <dbReference type="Google" id="ProtNLM"/>
    </source>
</evidence>
<evidence type="ECO:0000313" key="4">
    <source>
        <dbReference type="EMBL" id="RKQ86545.1"/>
    </source>
</evidence>
<dbReference type="InterPro" id="IPR036291">
    <property type="entry name" value="NAD(P)-bd_dom_sf"/>
</dbReference>
<comment type="similarity">
    <text evidence="1">Belongs to the NAD(P)-dependent epimerase/dehydratase family. SDR39U1 subfamily.</text>
</comment>
<dbReference type="OrthoDB" id="9801773at2"/>
<dbReference type="Pfam" id="PF01370">
    <property type="entry name" value="Epimerase"/>
    <property type="match status" value="1"/>
</dbReference>